<dbReference type="InterPro" id="IPR052519">
    <property type="entry name" value="Euk-type_GlcNAc_Kinase"/>
</dbReference>
<reference evidence="3" key="1">
    <citation type="submission" date="2016-10" db="EMBL/GenBank/DDBJ databases">
        <authorList>
            <person name="Varghese N."/>
            <person name="Submissions S."/>
        </authorList>
    </citation>
    <scope>NUCLEOTIDE SEQUENCE [LARGE SCALE GENOMIC DNA]</scope>
    <source>
        <strain evidence="3">S6-262</strain>
    </source>
</reference>
<dbReference type="InterPro" id="IPR002731">
    <property type="entry name" value="ATPase_BadF"/>
</dbReference>
<dbReference type="CDD" id="cd24082">
    <property type="entry name" value="ASKHA_NBD_GspK-like"/>
    <property type="match status" value="1"/>
</dbReference>
<dbReference type="PANTHER" id="PTHR43190:SF3">
    <property type="entry name" value="N-ACETYL-D-GLUCOSAMINE KINASE"/>
    <property type="match status" value="1"/>
</dbReference>
<keyword evidence="2" id="KW-0418">Kinase</keyword>
<evidence type="ECO:0000313" key="3">
    <source>
        <dbReference type="Proteomes" id="UP000199206"/>
    </source>
</evidence>
<dbReference type="RefSeq" id="WP_093664451.1">
    <property type="nucleotide sequence ID" value="NZ_FOCF01000002.1"/>
</dbReference>
<keyword evidence="2" id="KW-0808">Transferase</keyword>
<protein>
    <submittedName>
        <fullName evidence="2">Glucosamine kinase</fullName>
    </submittedName>
</protein>
<proteinExistence type="predicted"/>
<dbReference type="OrthoDB" id="63487at2"/>
<gene>
    <name evidence="2" type="ORF">SAMN05192583_1101</name>
</gene>
<accession>A0A1H8AZ90</accession>
<evidence type="ECO:0000259" key="1">
    <source>
        <dbReference type="Pfam" id="PF01869"/>
    </source>
</evidence>
<dbReference type="Proteomes" id="UP000199206">
    <property type="component" value="Unassembled WGS sequence"/>
</dbReference>
<name>A0A1H8AZ90_9SPHN</name>
<dbReference type="Pfam" id="PF01869">
    <property type="entry name" value="BcrAD_BadFG"/>
    <property type="match status" value="1"/>
</dbReference>
<dbReference type="InterPro" id="IPR043129">
    <property type="entry name" value="ATPase_NBD"/>
</dbReference>
<organism evidence="2 3">
    <name type="scientific">Sphingomonas gellani</name>
    <dbReference type="NCBI Taxonomy" id="1166340"/>
    <lineage>
        <taxon>Bacteria</taxon>
        <taxon>Pseudomonadati</taxon>
        <taxon>Pseudomonadota</taxon>
        <taxon>Alphaproteobacteria</taxon>
        <taxon>Sphingomonadales</taxon>
        <taxon>Sphingomonadaceae</taxon>
        <taxon>Sphingomonas</taxon>
    </lineage>
</organism>
<evidence type="ECO:0000313" key="2">
    <source>
        <dbReference type="EMBL" id="SEM75214.1"/>
    </source>
</evidence>
<dbReference type="STRING" id="1166340.SAMN05192583_1101"/>
<feature type="domain" description="ATPase BadF/BadG/BcrA/BcrD type" evidence="1">
    <location>
        <begin position="8"/>
        <end position="257"/>
    </location>
</feature>
<keyword evidence="3" id="KW-1185">Reference proteome</keyword>
<dbReference type="EMBL" id="FOCF01000002">
    <property type="protein sequence ID" value="SEM75214.1"/>
    <property type="molecule type" value="Genomic_DNA"/>
</dbReference>
<dbReference type="PANTHER" id="PTHR43190">
    <property type="entry name" value="N-ACETYL-D-GLUCOSAMINE KINASE"/>
    <property type="match status" value="1"/>
</dbReference>
<dbReference type="AlphaFoldDB" id="A0A1H8AZ90"/>
<dbReference type="Gene3D" id="3.30.420.40">
    <property type="match status" value="2"/>
</dbReference>
<sequence>MTRADYVIGVDGGGTHARARLCDGHGAVLGEGQGGPGNIRLGQAVAWANVNAAIDEALGAAGLSRDVLRRTSIALGLAGIVEEDDGPAMLAAGPDFLRAVAVSDGEIACLGAWGGGDGAILITGTGSAAYAIVNGIGRPMFGWGFQVDDKGSAAALGRAAIKWALEARDGLIDDTDFTRAVRDRIGGRPSAMVGWITAARPRDFGGLAPMVIEAARAEDAAACAIIARAAHDIARMIDRLVEVGAVRVCLMGGMAAHIGPWLPASVRSRLEAPQGDALAGAILLSRRLAAPNVQDADGEYHVARG</sequence>
<dbReference type="SUPFAM" id="SSF53067">
    <property type="entry name" value="Actin-like ATPase domain"/>
    <property type="match status" value="2"/>
</dbReference>
<dbReference type="GO" id="GO:0016301">
    <property type="term" value="F:kinase activity"/>
    <property type="evidence" value="ECO:0007669"/>
    <property type="project" value="UniProtKB-KW"/>
</dbReference>